<organism evidence="1 2">
    <name type="scientific">Dyella marensis</name>
    <dbReference type="NCBI Taxonomy" id="500610"/>
    <lineage>
        <taxon>Bacteria</taxon>
        <taxon>Pseudomonadati</taxon>
        <taxon>Pseudomonadota</taxon>
        <taxon>Gammaproteobacteria</taxon>
        <taxon>Lysobacterales</taxon>
        <taxon>Rhodanobacteraceae</taxon>
        <taxon>Dyella</taxon>
    </lineage>
</organism>
<dbReference type="EMBL" id="FONH01000009">
    <property type="protein sequence ID" value="SFF19501.1"/>
    <property type="molecule type" value="Genomic_DNA"/>
</dbReference>
<gene>
    <name evidence="1" type="ORF">SAMN02799615_02735</name>
</gene>
<proteinExistence type="predicted"/>
<dbReference type="Proteomes" id="UP000199477">
    <property type="component" value="Unassembled WGS sequence"/>
</dbReference>
<evidence type="ECO:0000313" key="2">
    <source>
        <dbReference type="Proteomes" id="UP000199477"/>
    </source>
</evidence>
<dbReference type="AlphaFoldDB" id="A0A1I2GSH6"/>
<sequence>MPDIVIRHIDNLMAERIKSLAKDRQWSINDVVLHALRHGLGMTPSGNVFAETMLDPGELTVLSGQWDAREKAAFQEAVQALSMAQPTQLSPSQLALSEEPLGS</sequence>
<name>A0A1I2GSH6_9GAMM</name>
<keyword evidence="2" id="KW-1185">Reference proteome</keyword>
<evidence type="ECO:0000313" key="1">
    <source>
        <dbReference type="EMBL" id="SFF19501.1"/>
    </source>
</evidence>
<accession>A0A1I2GSH6</accession>
<reference evidence="2" key="1">
    <citation type="submission" date="2016-10" db="EMBL/GenBank/DDBJ databases">
        <authorList>
            <person name="Varghese N."/>
            <person name="Submissions S."/>
        </authorList>
    </citation>
    <scope>NUCLEOTIDE SEQUENCE [LARGE SCALE GENOMIC DNA]</scope>
    <source>
        <strain evidence="2">UNC178MFTsu3.1</strain>
    </source>
</reference>
<evidence type="ECO:0008006" key="3">
    <source>
        <dbReference type="Google" id="ProtNLM"/>
    </source>
</evidence>
<dbReference type="RefSeq" id="WP_026634591.1">
    <property type="nucleotide sequence ID" value="NZ_FONH01000009.1"/>
</dbReference>
<protein>
    <recommendedName>
        <fullName evidence="3">Ribbon-helix-helix protein, copG family</fullName>
    </recommendedName>
</protein>